<evidence type="ECO:0000313" key="1">
    <source>
        <dbReference type="EMBL" id="MFB9751355.1"/>
    </source>
</evidence>
<sequence length="84" mass="9624">QNPQTSMNSNHAIARRFRSLFSGKGHRWAEPNLSSLKSLMSLAYRHPELCKKKGRQGRLDMKKFSWNRAGAALKKVVEIKESVK</sequence>
<accession>A0ABV5VT74</accession>
<evidence type="ECO:0000313" key="2">
    <source>
        <dbReference type="Proteomes" id="UP001589619"/>
    </source>
</evidence>
<reference evidence="1 2" key="1">
    <citation type="submission" date="2024-09" db="EMBL/GenBank/DDBJ databases">
        <authorList>
            <person name="Sun Q."/>
            <person name="Mori K."/>
        </authorList>
    </citation>
    <scope>NUCLEOTIDE SEQUENCE [LARGE SCALE GENOMIC DNA]</scope>
    <source>
        <strain evidence="1 2">JCM 12520</strain>
    </source>
</reference>
<feature type="non-terminal residue" evidence="1">
    <location>
        <position position="1"/>
    </location>
</feature>
<keyword evidence="2" id="KW-1185">Reference proteome</keyword>
<dbReference type="GO" id="GO:0016740">
    <property type="term" value="F:transferase activity"/>
    <property type="evidence" value="ECO:0007669"/>
    <property type="project" value="UniProtKB-KW"/>
</dbReference>
<organism evidence="1 2">
    <name type="scientific">Paenibacillus hodogayensis</name>
    <dbReference type="NCBI Taxonomy" id="279208"/>
    <lineage>
        <taxon>Bacteria</taxon>
        <taxon>Bacillati</taxon>
        <taxon>Bacillota</taxon>
        <taxon>Bacilli</taxon>
        <taxon>Bacillales</taxon>
        <taxon>Paenibacillaceae</taxon>
        <taxon>Paenibacillus</taxon>
    </lineage>
</organism>
<name>A0ABV5VT74_9BACL</name>
<protein>
    <submittedName>
        <fullName evidence="1">Glycosyl transferase family 1</fullName>
    </submittedName>
</protein>
<dbReference type="EMBL" id="JBHMAG010000006">
    <property type="protein sequence ID" value="MFB9751355.1"/>
    <property type="molecule type" value="Genomic_DNA"/>
</dbReference>
<comment type="caution">
    <text evidence="1">The sequence shown here is derived from an EMBL/GenBank/DDBJ whole genome shotgun (WGS) entry which is preliminary data.</text>
</comment>
<gene>
    <name evidence="1" type="ORF">ACFFNY_07230</name>
</gene>
<dbReference type="Proteomes" id="UP001589619">
    <property type="component" value="Unassembled WGS sequence"/>
</dbReference>
<proteinExistence type="predicted"/>
<dbReference type="Gene3D" id="3.40.50.2000">
    <property type="entry name" value="Glycogen Phosphorylase B"/>
    <property type="match status" value="1"/>
</dbReference>
<keyword evidence="1" id="KW-0808">Transferase</keyword>